<dbReference type="Proteomes" id="UP000247005">
    <property type="component" value="Unassembled WGS sequence"/>
</dbReference>
<dbReference type="OrthoDB" id="6424161at2"/>
<evidence type="ECO:0000313" key="4">
    <source>
        <dbReference type="Proteomes" id="UP000247005"/>
    </source>
</evidence>
<name>A0A2P5GLC0_9ENTR</name>
<gene>
    <name evidence="2" type="ORF">CHU32_19270</name>
    <name evidence="1" type="ORF">CHU33_18895</name>
</gene>
<evidence type="ECO:0000313" key="2">
    <source>
        <dbReference type="EMBL" id="POP45783.1"/>
    </source>
</evidence>
<dbReference type="RefSeq" id="WP_103677615.1">
    <property type="nucleotide sequence ID" value="NZ_PQGD01000016.1"/>
</dbReference>
<reference evidence="3 4" key="1">
    <citation type="submission" date="2018-01" db="EMBL/GenBank/DDBJ databases">
        <title>Superficieibacter electus gen. nov., sp. nov., an extended-spectrum beta-lactamase possessing member of the Enterobacteriaceae family, isolated from intensive care unit surfaces.</title>
        <authorList>
            <person name="Potter R.F."/>
            <person name="D'Souza A.W."/>
        </authorList>
    </citation>
    <scope>NUCLEOTIDE SEQUENCE [LARGE SCALE GENOMIC DNA]</scope>
    <source>
        <strain evidence="2 4">BP-1</strain>
        <strain evidence="1 3">BP-2</strain>
    </source>
</reference>
<protein>
    <submittedName>
        <fullName evidence="2">Uncharacterized protein</fullName>
    </submittedName>
</protein>
<evidence type="ECO:0000313" key="3">
    <source>
        <dbReference type="Proteomes" id="UP000237073"/>
    </source>
</evidence>
<organism evidence="2 4">
    <name type="scientific">Superficieibacter electus</name>
    <dbReference type="NCBI Taxonomy" id="2022662"/>
    <lineage>
        <taxon>Bacteria</taxon>
        <taxon>Pseudomonadati</taxon>
        <taxon>Pseudomonadota</taxon>
        <taxon>Gammaproteobacteria</taxon>
        <taxon>Enterobacterales</taxon>
        <taxon>Enterobacteriaceae</taxon>
        <taxon>Superficieibacter</taxon>
    </lineage>
</organism>
<accession>A0A2P5GLC0</accession>
<evidence type="ECO:0000313" key="1">
    <source>
        <dbReference type="EMBL" id="POP42707.1"/>
    </source>
</evidence>
<dbReference type="AlphaFoldDB" id="A0A2P5GLC0"/>
<comment type="caution">
    <text evidence="2">The sequence shown here is derived from an EMBL/GenBank/DDBJ whole genome shotgun (WGS) entry which is preliminary data.</text>
</comment>
<dbReference type="EMBL" id="PQGE01000018">
    <property type="protein sequence ID" value="POP42707.1"/>
    <property type="molecule type" value="Genomic_DNA"/>
</dbReference>
<dbReference type="EMBL" id="PQGD01000016">
    <property type="protein sequence ID" value="POP45783.1"/>
    <property type="molecule type" value="Genomic_DNA"/>
</dbReference>
<sequence length="160" mass="18004">MLKRWKEKEALPGINCLIFSDGKVTLLNWHRVYDPQTKTVKIACSPTGDTTLNSIENDDPDCWVTMDRWATIDYNGGKIYGGDGGMGNEGALVCVDANGHFLWGFFFTDTNPITKLMIKDNMLTAINEHAEIRLTINLKELTSIKVDVLSWPMKFSLENS</sequence>
<proteinExistence type="predicted"/>
<keyword evidence="3" id="KW-1185">Reference proteome</keyword>
<dbReference type="Proteomes" id="UP000237073">
    <property type="component" value="Unassembled WGS sequence"/>
</dbReference>